<dbReference type="InterPro" id="IPR001841">
    <property type="entry name" value="Znf_RING"/>
</dbReference>
<name>A0ABS8TMI4_DATST</name>
<feature type="domain" description="RING-type" evidence="7">
    <location>
        <begin position="210"/>
        <end position="252"/>
    </location>
</feature>
<evidence type="ECO:0000256" key="3">
    <source>
        <dbReference type="ARBA" id="ARBA00022723"/>
    </source>
</evidence>
<organism evidence="8 9">
    <name type="scientific">Datura stramonium</name>
    <name type="common">Jimsonweed</name>
    <name type="synonym">Common thornapple</name>
    <dbReference type="NCBI Taxonomy" id="4076"/>
    <lineage>
        <taxon>Eukaryota</taxon>
        <taxon>Viridiplantae</taxon>
        <taxon>Streptophyta</taxon>
        <taxon>Embryophyta</taxon>
        <taxon>Tracheophyta</taxon>
        <taxon>Spermatophyta</taxon>
        <taxon>Magnoliopsida</taxon>
        <taxon>eudicotyledons</taxon>
        <taxon>Gunneridae</taxon>
        <taxon>Pentapetalae</taxon>
        <taxon>asterids</taxon>
        <taxon>lamiids</taxon>
        <taxon>Solanales</taxon>
        <taxon>Solanaceae</taxon>
        <taxon>Solanoideae</taxon>
        <taxon>Datureae</taxon>
        <taxon>Datura</taxon>
    </lineage>
</organism>
<proteinExistence type="predicted"/>
<evidence type="ECO:0000256" key="1">
    <source>
        <dbReference type="ARBA" id="ARBA00000900"/>
    </source>
</evidence>
<dbReference type="InterPro" id="IPR013083">
    <property type="entry name" value="Znf_RING/FYVE/PHD"/>
</dbReference>
<evidence type="ECO:0000313" key="8">
    <source>
        <dbReference type="EMBL" id="MCD7472717.1"/>
    </source>
</evidence>
<dbReference type="InterPro" id="IPR011016">
    <property type="entry name" value="Znf_RING-CH"/>
</dbReference>
<evidence type="ECO:0000256" key="2">
    <source>
        <dbReference type="ARBA" id="ARBA00012483"/>
    </source>
</evidence>
<keyword evidence="9" id="KW-1185">Reference proteome</keyword>
<keyword evidence="4 6" id="KW-0863">Zinc-finger</keyword>
<dbReference type="PROSITE" id="PS50089">
    <property type="entry name" value="ZF_RING_2"/>
    <property type="match status" value="1"/>
</dbReference>
<dbReference type="Gene3D" id="3.30.40.10">
    <property type="entry name" value="Zinc/RING finger domain, C3HC4 (zinc finger)"/>
    <property type="match status" value="1"/>
</dbReference>
<dbReference type="PANTHER" id="PTHR15710:SF77">
    <property type="entry name" value="RING-H2 FINGER PROTEIN ATL21B"/>
    <property type="match status" value="1"/>
</dbReference>
<evidence type="ECO:0000256" key="5">
    <source>
        <dbReference type="ARBA" id="ARBA00022833"/>
    </source>
</evidence>
<comment type="caution">
    <text evidence="8">The sequence shown here is derived from an EMBL/GenBank/DDBJ whole genome shotgun (WGS) entry which is preliminary data.</text>
</comment>
<dbReference type="SMART" id="SM00184">
    <property type="entry name" value="RING"/>
    <property type="match status" value="1"/>
</dbReference>
<keyword evidence="3" id="KW-0479">Metal-binding</keyword>
<evidence type="ECO:0000256" key="6">
    <source>
        <dbReference type="PROSITE-ProRule" id="PRU00175"/>
    </source>
</evidence>
<dbReference type="Proteomes" id="UP000823775">
    <property type="component" value="Unassembled WGS sequence"/>
</dbReference>
<dbReference type="SMART" id="SM00744">
    <property type="entry name" value="RINGv"/>
    <property type="match status" value="1"/>
</dbReference>
<accession>A0ABS8TMI4</accession>
<evidence type="ECO:0000313" key="9">
    <source>
        <dbReference type="Proteomes" id="UP000823775"/>
    </source>
</evidence>
<gene>
    <name evidence="8" type="ORF">HAX54_014046</name>
</gene>
<dbReference type="EC" id="2.3.2.27" evidence="2"/>
<evidence type="ECO:0000256" key="4">
    <source>
        <dbReference type="ARBA" id="ARBA00022771"/>
    </source>
</evidence>
<dbReference type="Pfam" id="PF13639">
    <property type="entry name" value="zf-RING_2"/>
    <property type="match status" value="1"/>
</dbReference>
<keyword evidence="5" id="KW-0862">Zinc</keyword>
<comment type="catalytic activity">
    <reaction evidence="1">
        <text>S-ubiquitinyl-[E2 ubiquitin-conjugating enzyme]-L-cysteine + [acceptor protein]-L-lysine = [E2 ubiquitin-conjugating enzyme]-L-cysteine + N(6)-ubiquitinyl-[acceptor protein]-L-lysine.</text>
        <dbReference type="EC" id="2.3.2.27"/>
    </reaction>
</comment>
<dbReference type="SUPFAM" id="SSF57850">
    <property type="entry name" value="RING/U-box"/>
    <property type="match status" value="1"/>
</dbReference>
<protein>
    <recommendedName>
        <fullName evidence="2">RING-type E3 ubiquitin transferase</fullName>
        <ecNumber evidence="2">2.3.2.27</ecNumber>
    </recommendedName>
</protein>
<dbReference type="PANTHER" id="PTHR15710">
    <property type="entry name" value="E3 UBIQUITIN-PROTEIN LIGASE PRAJA"/>
    <property type="match status" value="1"/>
</dbReference>
<sequence>MLPTNFVSHNCSSTSFVRVKPISKRQRSIIHNNINIPPIANSYSSYLPYLTIHFNFEIQEQYRYIPRNDLEPVVVTHATRQGSTEPSQIVLHIADVMLYPRLDRAISEALGDWKDRFEEQEYRSIIERTTRLLTKLMNMNKKYSNCKRRQTSDVCVDLTLTIQHVCYGRILFASEEYLSGRGMVPASKSSIMELLSNKIVVDERNIKDECMICLEKIGKERSEVLCMPCSHIFHGECITKWLEKSHYCPLCRFEMRTEQ</sequence>
<reference evidence="8 9" key="1">
    <citation type="journal article" date="2021" name="BMC Genomics">
        <title>Datura genome reveals duplications of psychoactive alkaloid biosynthetic genes and high mutation rate following tissue culture.</title>
        <authorList>
            <person name="Rajewski A."/>
            <person name="Carter-House D."/>
            <person name="Stajich J."/>
            <person name="Litt A."/>
        </authorList>
    </citation>
    <scope>NUCLEOTIDE SEQUENCE [LARGE SCALE GENOMIC DNA]</scope>
    <source>
        <strain evidence="8">AR-01</strain>
    </source>
</reference>
<dbReference type="EMBL" id="JACEIK010001864">
    <property type="protein sequence ID" value="MCD7472717.1"/>
    <property type="molecule type" value="Genomic_DNA"/>
</dbReference>
<evidence type="ECO:0000259" key="7">
    <source>
        <dbReference type="PROSITE" id="PS50089"/>
    </source>
</evidence>